<feature type="transmembrane region" description="Helical" evidence="7">
    <location>
        <begin position="185"/>
        <end position="206"/>
    </location>
</feature>
<name>U4KQ43_9MOLU</name>
<evidence type="ECO:0000313" key="9">
    <source>
        <dbReference type="Proteomes" id="UP000032737"/>
    </source>
</evidence>
<feature type="transmembrane region" description="Helical" evidence="7">
    <location>
        <begin position="393"/>
        <end position="413"/>
    </location>
</feature>
<keyword evidence="9" id="KW-1185">Reference proteome</keyword>
<dbReference type="InterPro" id="IPR006042">
    <property type="entry name" value="Xan_ur_permease"/>
</dbReference>
<feature type="transmembrane region" description="Helical" evidence="7">
    <location>
        <begin position="369"/>
        <end position="387"/>
    </location>
</feature>
<comment type="subcellular location">
    <subcellularLocation>
        <location evidence="1">Membrane</location>
        <topology evidence="1">Multi-pass membrane protein</topology>
    </subcellularLocation>
</comment>
<dbReference type="Pfam" id="PF00860">
    <property type="entry name" value="Xan_ur_permease"/>
    <property type="match status" value="1"/>
</dbReference>
<evidence type="ECO:0000256" key="5">
    <source>
        <dbReference type="ARBA" id="ARBA00022989"/>
    </source>
</evidence>
<gene>
    <name evidence="8" type="ORF">BN85315190</name>
</gene>
<organism evidence="8 9">
    <name type="scientific">Acholeplasma brassicae</name>
    <dbReference type="NCBI Taxonomy" id="61635"/>
    <lineage>
        <taxon>Bacteria</taxon>
        <taxon>Bacillati</taxon>
        <taxon>Mycoplasmatota</taxon>
        <taxon>Mollicutes</taxon>
        <taxon>Acholeplasmatales</taxon>
        <taxon>Acholeplasmataceae</taxon>
        <taxon>Acholeplasma</taxon>
    </lineage>
</organism>
<evidence type="ECO:0000256" key="3">
    <source>
        <dbReference type="ARBA" id="ARBA00022448"/>
    </source>
</evidence>
<dbReference type="PANTHER" id="PTHR42810">
    <property type="entry name" value="PURINE PERMEASE C1399.01C-RELATED"/>
    <property type="match status" value="1"/>
</dbReference>
<dbReference type="GO" id="GO:0042907">
    <property type="term" value="F:xanthine transmembrane transporter activity"/>
    <property type="evidence" value="ECO:0007669"/>
    <property type="project" value="TreeGrafter"/>
</dbReference>
<feature type="transmembrane region" description="Helical" evidence="7">
    <location>
        <begin position="226"/>
        <end position="243"/>
    </location>
</feature>
<dbReference type="OrthoDB" id="9779092at2"/>
<evidence type="ECO:0000256" key="6">
    <source>
        <dbReference type="ARBA" id="ARBA00023136"/>
    </source>
</evidence>
<dbReference type="KEGG" id="abra:BN85315190"/>
<dbReference type="GO" id="GO:0005886">
    <property type="term" value="C:plasma membrane"/>
    <property type="evidence" value="ECO:0007669"/>
    <property type="project" value="UniProtKB-ARBA"/>
</dbReference>
<evidence type="ECO:0000313" key="8">
    <source>
        <dbReference type="EMBL" id="CCV66540.1"/>
    </source>
</evidence>
<feature type="transmembrane region" description="Helical" evidence="7">
    <location>
        <begin position="70"/>
        <end position="89"/>
    </location>
</feature>
<dbReference type="PROSITE" id="PS01116">
    <property type="entry name" value="XANTH_URACIL_PERMASE"/>
    <property type="match status" value="1"/>
</dbReference>
<comment type="similarity">
    <text evidence="2">Belongs to the nucleobase:cation symporter-2 (NCS2) (TC 2.A.40) family.</text>
</comment>
<keyword evidence="3" id="KW-0813">Transport</keyword>
<proteinExistence type="inferred from homology"/>
<evidence type="ECO:0000256" key="4">
    <source>
        <dbReference type="ARBA" id="ARBA00022692"/>
    </source>
</evidence>
<feature type="transmembrane region" description="Helical" evidence="7">
    <location>
        <begin position="95"/>
        <end position="116"/>
    </location>
</feature>
<evidence type="ECO:0000256" key="2">
    <source>
        <dbReference type="ARBA" id="ARBA00008821"/>
    </source>
</evidence>
<dbReference type="STRING" id="61635.BN85315190"/>
<keyword evidence="5 7" id="KW-1133">Transmembrane helix</keyword>
<dbReference type="RefSeq" id="WP_030005397.1">
    <property type="nucleotide sequence ID" value="NC_022549.1"/>
</dbReference>
<dbReference type="PANTHER" id="PTHR42810:SF2">
    <property type="entry name" value="PURINE PERMEASE C1399.01C-RELATED"/>
    <property type="match status" value="1"/>
</dbReference>
<feature type="transmembrane region" description="Helical" evidence="7">
    <location>
        <begin position="335"/>
        <end position="357"/>
    </location>
</feature>
<dbReference type="Proteomes" id="UP000032737">
    <property type="component" value="Chromosome"/>
</dbReference>
<reference evidence="8 9" key="1">
    <citation type="journal article" date="2013" name="J. Mol. Microbiol. Biotechnol.">
        <title>Analysis of the Complete Genomes of Acholeplasma brassicae , A. palmae and A. laidlawii and Their Comparison to the Obligate Parasites from ' Candidatus Phytoplasma'.</title>
        <authorList>
            <person name="Kube M."/>
            <person name="Siewert C."/>
            <person name="Migdoll A.M."/>
            <person name="Duduk B."/>
            <person name="Holz S."/>
            <person name="Rabus R."/>
            <person name="Seemuller E."/>
            <person name="Mitrovic J."/>
            <person name="Muller I."/>
            <person name="Buttner C."/>
            <person name="Reinhardt R."/>
        </authorList>
    </citation>
    <scope>NUCLEOTIDE SEQUENCE [LARGE SCALE GENOMIC DNA]</scope>
    <source>
        <strain evidence="9">0502</strain>
    </source>
</reference>
<protein>
    <submittedName>
        <fullName evidence="8">Predicted xanthine/uracil permease</fullName>
    </submittedName>
</protein>
<evidence type="ECO:0000256" key="7">
    <source>
        <dbReference type="SAM" id="Phobius"/>
    </source>
</evidence>
<feature type="transmembrane region" description="Helical" evidence="7">
    <location>
        <begin position="306"/>
        <end position="329"/>
    </location>
</feature>
<dbReference type="HOGENOM" id="CLU_017959_1_2_14"/>
<feature type="transmembrane region" description="Helical" evidence="7">
    <location>
        <begin position="46"/>
        <end position="63"/>
    </location>
</feature>
<evidence type="ECO:0000256" key="1">
    <source>
        <dbReference type="ARBA" id="ARBA00004141"/>
    </source>
</evidence>
<dbReference type="EMBL" id="FO681348">
    <property type="protein sequence ID" value="CCV66540.1"/>
    <property type="molecule type" value="Genomic_DNA"/>
</dbReference>
<dbReference type="InterPro" id="IPR006043">
    <property type="entry name" value="NCS2"/>
</dbReference>
<accession>U4KQ43</accession>
<keyword evidence="4 7" id="KW-0812">Transmembrane</keyword>
<dbReference type="AlphaFoldDB" id="U4KQ43"/>
<feature type="transmembrane region" description="Helical" evidence="7">
    <location>
        <begin position="154"/>
        <end position="173"/>
    </location>
</feature>
<dbReference type="NCBIfam" id="TIGR00801">
    <property type="entry name" value="ncs2"/>
    <property type="match status" value="1"/>
</dbReference>
<feature type="transmembrane region" description="Helical" evidence="7">
    <location>
        <begin position="123"/>
        <end position="142"/>
    </location>
</feature>
<keyword evidence="6 7" id="KW-0472">Membrane</keyword>
<feature type="transmembrane region" description="Helical" evidence="7">
    <location>
        <begin position="20"/>
        <end position="40"/>
    </location>
</feature>
<sequence length="419" mass="44411">MQEKELIVGIDQKPTSIGSWVILSLQHVFAMFGATILVPLLTGLDVGVALVASGIGTITYLLCTKRKVPVYLGSSFAYIGAIQLATANAGVDSAYLGLMAVGLIYILFASIIKIFGSGWLRKLLPPIVVGPMIMIIGLTLAPEAIKSAGLNGDSGYEVPVVALITFLSVVIISTKAKGMLKIVPFIVSIFIGYAAAMIFGIVDYSVFETVSFFQLPKFSFIGTYDFDFSQILMFAPLAFVTIAEHIGDHVVLGEITNKDFLTDPGLDKTLLGDGLATFISASIGGPANTTYGENTGVIAITRVGSVYVIGLAALFAISLGFFGYIQAFITSIPWAVIGGMTIILYGLIAANGVKILIKDRTDLSNMRNLVIVSTMLVIGLGGAVLPITSTIQLTGMSLAMLVGILLNQFIKLLDYLIKP</sequence>